<reference evidence="1" key="1">
    <citation type="submission" date="2014-12" db="EMBL/GenBank/DDBJ databases">
        <title>Insight into the proteome of Arion vulgaris.</title>
        <authorList>
            <person name="Aradska J."/>
            <person name="Bulat T."/>
            <person name="Smidak R."/>
            <person name="Sarate P."/>
            <person name="Gangsoo J."/>
            <person name="Sialana F."/>
            <person name="Bilban M."/>
            <person name="Lubec G."/>
        </authorList>
    </citation>
    <scope>NUCLEOTIDE SEQUENCE</scope>
    <source>
        <tissue evidence="1">Skin</tissue>
    </source>
</reference>
<dbReference type="AlphaFoldDB" id="A0A0B6Z7E0"/>
<proteinExistence type="predicted"/>
<dbReference type="EMBL" id="HACG01017634">
    <property type="protein sequence ID" value="CEK64499.1"/>
    <property type="molecule type" value="Transcribed_RNA"/>
</dbReference>
<sequence length="54" mass="6156">MFNSHEQNSVQYKTVSLSFLNEEYSQHPWIRAYIDGVTANLVKNGGAGVYIKYS</sequence>
<evidence type="ECO:0000313" key="1">
    <source>
        <dbReference type="EMBL" id="CEK64499.1"/>
    </source>
</evidence>
<protein>
    <submittedName>
        <fullName evidence="1">Uncharacterized protein</fullName>
    </submittedName>
</protein>
<gene>
    <name evidence="1" type="primary">ORF51961</name>
</gene>
<organism evidence="1">
    <name type="scientific">Arion vulgaris</name>
    <dbReference type="NCBI Taxonomy" id="1028688"/>
    <lineage>
        <taxon>Eukaryota</taxon>
        <taxon>Metazoa</taxon>
        <taxon>Spiralia</taxon>
        <taxon>Lophotrochozoa</taxon>
        <taxon>Mollusca</taxon>
        <taxon>Gastropoda</taxon>
        <taxon>Heterobranchia</taxon>
        <taxon>Euthyneura</taxon>
        <taxon>Panpulmonata</taxon>
        <taxon>Eupulmonata</taxon>
        <taxon>Stylommatophora</taxon>
        <taxon>Helicina</taxon>
        <taxon>Arionoidea</taxon>
        <taxon>Arionidae</taxon>
        <taxon>Arion</taxon>
    </lineage>
</organism>
<accession>A0A0B6Z7E0</accession>
<name>A0A0B6Z7E0_9EUPU</name>